<feature type="region of interest" description="Disordered" evidence="1">
    <location>
        <begin position="1"/>
        <end position="38"/>
    </location>
</feature>
<protein>
    <submittedName>
        <fullName evidence="2">Uncharacterized protein</fullName>
    </submittedName>
</protein>
<feature type="non-terminal residue" evidence="2">
    <location>
        <position position="1"/>
    </location>
</feature>
<dbReference type="EMBL" id="JANIIK010000043">
    <property type="protein sequence ID" value="KAJ3605101.1"/>
    <property type="molecule type" value="Genomic_DNA"/>
</dbReference>
<accession>A0A9Q0EG37</accession>
<feature type="compositionally biased region" description="Acidic residues" evidence="1">
    <location>
        <begin position="18"/>
        <end position="30"/>
    </location>
</feature>
<dbReference type="AlphaFoldDB" id="A0A9Q0EG37"/>
<comment type="caution">
    <text evidence="2">The sequence shown here is derived from an EMBL/GenBank/DDBJ whole genome shotgun (WGS) entry which is preliminary data.</text>
</comment>
<evidence type="ECO:0000313" key="2">
    <source>
        <dbReference type="EMBL" id="KAJ3605101.1"/>
    </source>
</evidence>
<organism evidence="2 3">
    <name type="scientific">Muraenolepis orangiensis</name>
    <name type="common">Patagonian moray cod</name>
    <dbReference type="NCBI Taxonomy" id="630683"/>
    <lineage>
        <taxon>Eukaryota</taxon>
        <taxon>Metazoa</taxon>
        <taxon>Chordata</taxon>
        <taxon>Craniata</taxon>
        <taxon>Vertebrata</taxon>
        <taxon>Euteleostomi</taxon>
        <taxon>Actinopterygii</taxon>
        <taxon>Neopterygii</taxon>
        <taxon>Teleostei</taxon>
        <taxon>Neoteleostei</taxon>
        <taxon>Acanthomorphata</taxon>
        <taxon>Zeiogadaria</taxon>
        <taxon>Gadariae</taxon>
        <taxon>Gadiformes</taxon>
        <taxon>Muraenolepidoidei</taxon>
        <taxon>Muraenolepididae</taxon>
        <taxon>Muraenolepis</taxon>
    </lineage>
</organism>
<evidence type="ECO:0000313" key="3">
    <source>
        <dbReference type="Proteomes" id="UP001148018"/>
    </source>
</evidence>
<sequence>WTHRCPLQQRQGRTAVEMEMEEEEEEEESEKSEKSERLKGWCTQRLEQKKKRLDGREEVGMKGRPC</sequence>
<proteinExistence type="predicted"/>
<evidence type="ECO:0000256" key="1">
    <source>
        <dbReference type="SAM" id="MobiDB-lite"/>
    </source>
</evidence>
<gene>
    <name evidence="2" type="ORF">NHX12_027151</name>
</gene>
<dbReference type="Proteomes" id="UP001148018">
    <property type="component" value="Unassembled WGS sequence"/>
</dbReference>
<name>A0A9Q0EG37_9TELE</name>
<keyword evidence="3" id="KW-1185">Reference proteome</keyword>
<reference evidence="2" key="1">
    <citation type="submission" date="2022-07" db="EMBL/GenBank/DDBJ databases">
        <title>Chromosome-level genome of Muraenolepis orangiensis.</title>
        <authorList>
            <person name="Kim J."/>
        </authorList>
    </citation>
    <scope>NUCLEOTIDE SEQUENCE</scope>
    <source>
        <strain evidence="2">KU_S4_2022</strain>
        <tissue evidence="2">Muscle</tissue>
    </source>
</reference>